<dbReference type="InParanoid" id="A0A2P6NPD0"/>
<dbReference type="EMBL" id="MDYQ01000039">
    <property type="protein sequence ID" value="PRP85806.1"/>
    <property type="molecule type" value="Genomic_DNA"/>
</dbReference>
<organism evidence="1 2">
    <name type="scientific">Planoprotostelium fungivorum</name>
    <dbReference type="NCBI Taxonomy" id="1890364"/>
    <lineage>
        <taxon>Eukaryota</taxon>
        <taxon>Amoebozoa</taxon>
        <taxon>Evosea</taxon>
        <taxon>Variosea</taxon>
        <taxon>Cavosteliida</taxon>
        <taxon>Cavosteliaceae</taxon>
        <taxon>Planoprotostelium</taxon>
    </lineage>
</organism>
<gene>
    <name evidence="1" type="ORF">PROFUN_05998</name>
</gene>
<dbReference type="Proteomes" id="UP000241769">
    <property type="component" value="Unassembled WGS sequence"/>
</dbReference>
<accession>A0A2P6NPD0</accession>
<name>A0A2P6NPD0_9EUKA</name>
<reference evidence="1 2" key="1">
    <citation type="journal article" date="2018" name="Genome Biol. Evol.">
        <title>Multiple Roots of Fruiting Body Formation in Amoebozoa.</title>
        <authorList>
            <person name="Hillmann F."/>
            <person name="Forbes G."/>
            <person name="Novohradska S."/>
            <person name="Ferling I."/>
            <person name="Riege K."/>
            <person name="Groth M."/>
            <person name="Westermann M."/>
            <person name="Marz M."/>
            <person name="Spaller T."/>
            <person name="Winckler T."/>
            <person name="Schaap P."/>
            <person name="Glockner G."/>
        </authorList>
    </citation>
    <scope>NUCLEOTIDE SEQUENCE [LARGE SCALE GENOMIC DNA]</scope>
    <source>
        <strain evidence="1 2">Jena</strain>
    </source>
</reference>
<sequence>MQPHEQFGALSHPLFVISSEWVMRRNSRQFNRRLYEPHVMLMKLLAVGKNYSRGYCVAPNGTPYDHPDTYSEVNDRYLHGDNYYLTL</sequence>
<evidence type="ECO:0000313" key="2">
    <source>
        <dbReference type="Proteomes" id="UP000241769"/>
    </source>
</evidence>
<dbReference type="AlphaFoldDB" id="A0A2P6NPD0"/>
<comment type="caution">
    <text evidence="1">The sequence shown here is derived from an EMBL/GenBank/DDBJ whole genome shotgun (WGS) entry which is preliminary data.</text>
</comment>
<protein>
    <submittedName>
        <fullName evidence="1">Uncharacterized protein</fullName>
    </submittedName>
</protein>
<keyword evidence="2" id="KW-1185">Reference proteome</keyword>
<evidence type="ECO:0000313" key="1">
    <source>
        <dbReference type="EMBL" id="PRP85806.1"/>
    </source>
</evidence>
<proteinExistence type="predicted"/>